<dbReference type="eggNOG" id="COG1819">
    <property type="taxonomic scope" value="Bacteria"/>
</dbReference>
<reference evidence="6 7" key="1">
    <citation type="submission" date="2011-05" db="EMBL/GenBank/DDBJ databases">
        <title>Complete sequence of Isoptericola variabilis 225.</title>
        <authorList>
            <consortium name="US DOE Joint Genome Institute"/>
            <person name="Lucas S."/>
            <person name="Han J."/>
            <person name="Lapidus A."/>
            <person name="Cheng J.-F."/>
            <person name="Goodwin L."/>
            <person name="Pitluck S."/>
            <person name="Peters L."/>
            <person name="Mikhailova N."/>
            <person name="Zeytun A."/>
            <person name="Han C."/>
            <person name="Tapia R."/>
            <person name="Land M."/>
            <person name="Hauser L."/>
            <person name="Kyrpides N."/>
            <person name="Ivanova N."/>
            <person name="Pagani I."/>
            <person name="Siebers A."/>
            <person name="Allgaier M."/>
            <person name="Thelen M."/>
            <person name="Hugenholtz P."/>
            <person name="Gladden J."/>
            <person name="Woyke T."/>
        </authorList>
    </citation>
    <scope>NUCLEOTIDE SEQUENCE [LARGE SCALE GENOMIC DNA]</scope>
    <source>
        <strain evidence="7">225</strain>
    </source>
</reference>
<dbReference type="HOGENOM" id="CLU_000537_7_0_11"/>
<keyword evidence="7" id="KW-1185">Reference proteome</keyword>
<dbReference type="InterPro" id="IPR010610">
    <property type="entry name" value="EryCIII-like_C"/>
</dbReference>
<accession>F6FPF6</accession>
<dbReference type="EMBL" id="CP002810">
    <property type="protein sequence ID" value="AEG43669.1"/>
    <property type="molecule type" value="Genomic_DNA"/>
</dbReference>
<gene>
    <name evidence="6" type="ordered locus">Isova_0885</name>
</gene>
<dbReference type="GO" id="GO:0016758">
    <property type="term" value="F:hexosyltransferase activity"/>
    <property type="evidence" value="ECO:0007669"/>
    <property type="project" value="UniProtKB-ARBA"/>
</dbReference>
<dbReference type="PANTHER" id="PTHR48050:SF13">
    <property type="entry name" value="STEROL 3-BETA-GLUCOSYLTRANSFERASE UGT80A2"/>
    <property type="match status" value="1"/>
</dbReference>
<dbReference type="Gene3D" id="3.40.50.2000">
    <property type="entry name" value="Glycogen Phosphorylase B"/>
    <property type="match status" value="2"/>
</dbReference>
<dbReference type="AlphaFoldDB" id="F6FPF6"/>
<evidence type="ECO:0000256" key="2">
    <source>
        <dbReference type="ARBA" id="ARBA00022676"/>
    </source>
</evidence>
<dbReference type="InterPro" id="IPR050426">
    <property type="entry name" value="Glycosyltransferase_28"/>
</dbReference>
<dbReference type="GO" id="GO:0008194">
    <property type="term" value="F:UDP-glycosyltransferase activity"/>
    <property type="evidence" value="ECO:0007669"/>
    <property type="project" value="InterPro"/>
</dbReference>
<evidence type="ECO:0000256" key="3">
    <source>
        <dbReference type="ARBA" id="ARBA00022679"/>
    </source>
</evidence>
<dbReference type="CDD" id="cd03784">
    <property type="entry name" value="GT1_Gtf-like"/>
    <property type="match status" value="1"/>
</dbReference>
<dbReference type="InterPro" id="IPR048284">
    <property type="entry name" value="EryCIII-like_N"/>
</dbReference>
<keyword evidence="3 6" id="KW-0808">Transferase</keyword>
<dbReference type="FunFam" id="3.40.50.2000:FF:000072">
    <property type="entry name" value="Glycosyl transferase"/>
    <property type="match status" value="1"/>
</dbReference>
<organism evidence="7">
    <name type="scientific">Isoptericola variabilis (strain 225)</name>
    <dbReference type="NCBI Taxonomy" id="743718"/>
    <lineage>
        <taxon>Bacteria</taxon>
        <taxon>Bacillati</taxon>
        <taxon>Actinomycetota</taxon>
        <taxon>Actinomycetes</taxon>
        <taxon>Micrococcales</taxon>
        <taxon>Promicromonosporaceae</taxon>
        <taxon>Isoptericola</taxon>
    </lineage>
</organism>
<dbReference type="Pfam" id="PF06722">
    <property type="entry name" value="EryCIII-like_C"/>
    <property type="match status" value="1"/>
</dbReference>
<dbReference type="Pfam" id="PF21036">
    <property type="entry name" value="EryCIII-like_N"/>
    <property type="match status" value="1"/>
</dbReference>
<feature type="domain" description="Erythromycin biosynthesis protein CIII-like C-terminal" evidence="4">
    <location>
        <begin position="240"/>
        <end position="385"/>
    </location>
</feature>
<evidence type="ECO:0000259" key="4">
    <source>
        <dbReference type="Pfam" id="PF06722"/>
    </source>
</evidence>
<comment type="similarity">
    <text evidence="1">Belongs to the glycosyltransferase 28 family.</text>
</comment>
<dbReference type="GO" id="GO:0017000">
    <property type="term" value="P:antibiotic biosynthetic process"/>
    <property type="evidence" value="ECO:0007669"/>
    <property type="project" value="UniProtKB-ARBA"/>
</dbReference>
<dbReference type="KEGG" id="iva:Isova_0885"/>
<dbReference type="PANTHER" id="PTHR48050">
    <property type="entry name" value="STEROL 3-BETA-GLUCOSYLTRANSFERASE"/>
    <property type="match status" value="1"/>
</dbReference>
<evidence type="ECO:0000256" key="1">
    <source>
        <dbReference type="ARBA" id="ARBA00006962"/>
    </source>
</evidence>
<keyword evidence="2" id="KW-0328">Glycosyltransferase</keyword>
<dbReference type="STRING" id="743718.Isova_0885"/>
<proteinExistence type="inferred from homology"/>
<dbReference type="RefSeq" id="WP_013838061.1">
    <property type="nucleotide sequence ID" value="NC_015588.1"/>
</dbReference>
<dbReference type="SUPFAM" id="SSF53756">
    <property type="entry name" value="UDP-Glycosyltransferase/glycogen phosphorylase"/>
    <property type="match status" value="1"/>
</dbReference>
<evidence type="ECO:0000313" key="7">
    <source>
        <dbReference type="Proteomes" id="UP000009236"/>
    </source>
</evidence>
<feature type="domain" description="Erythromycin biosynthesis protein CIII-like N-terminal" evidence="5">
    <location>
        <begin position="85"/>
        <end position="150"/>
    </location>
</feature>
<protein>
    <submittedName>
        <fullName evidence="6">UDP-glucuronosyl/UDP-glucosyltransferase</fullName>
    </submittedName>
</protein>
<evidence type="ECO:0000259" key="5">
    <source>
        <dbReference type="Pfam" id="PF21036"/>
    </source>
</evidence>
<sequence>MRVLFATTAGLGHFRPQVPLARAVRDAGHEVRVAAPASFARHVTDAGLEHAPFDDADPEALGRVFGSLPGLAPEEANHRVVTQVFGRLDPQAALPRLAALVETWRPDVIVREPGEVASLAAAEAAGVLHVVSGIGLGRLHAWMIEGLAEPLQDLAARAGIPDRDLAAAARDEQVFTTLPASFDEPGPALPHDPVRYRAEPDGATAPPLPAWGDPDAPLVYVTFGSVAAGQPTFEPMYPLVLDALADLDARVLLTTGTHGDPDALRPWPANARVERWWPQEALMPAGGEPAATAMVGHGGFGTTTTALATGVPQVVVPLFASDQWLNARRVADVGAGLAVEAGPELVERLPGAVRSVLDDGTYRAPARRLADEMAALPPAAATVERVLTAGSTARTRPS</sequence>
<dbReference type="InterPro" id="IPR002213">
    <property type="entry name" value="UDP_glucos_trans"/>
</dbReference>
<dbReference type="Proteomes" id="UP000009236">
    <property type="component" value="Chromosome"/>
</dbReference>
<evidence type="ECO:0000313" key="6">
    <source>
        <dbReference type="EMBL" id="AEG43669.1"/>
    </source>
</evidence>
<name>F6FPF6_ISOV2</name>